<proteinExistence type="inferred from homology"/>
<feature type="transmembrane region" description="Helical" evidence="7">
    <location>
        <begin position="369"/>
        <end position="394"/>
    </location>
</feature>
<comment type="caution">
    <text evidence="8">The sequence shown here is derived from an EMBL/GenBank/DDBJ whole genome shotgun (WGS) entry which is preliminary data.</text>
</comment>
<evidence type="ECO:0000256" key="3">
    <source>
        <dbReference type="ARBA" id="ARBA00022692"/>
    </source>
</evidence>
<name>A0ABQ8FP64_9FUNG</name>
<evidence type="ECO:0000256" key="7">
    <source>
        <dbReference type="RuleBase" id="RU363079"/>
    </source>
</evidence>
<protein>
    <recommendedName>
        <fullName evidence="7">Transmembrane 9 superfamily member</fullName>
    </recommendedName>
</protein>
<gene>
    <name evidence="8" type="ORF">BASA50_001665</name>
</gene>
<keyword evidence="5 7" id="KW-1133">Transmembrane helix</keyword>
<feature type="transmembrane region" description="Helical" evidence="7">
    <location>
        <begin position="493"/>
        <end position="515"/>
    </location>
</feature>
<dbReference type="EMBL" id="JAFCIX010000010">
    <property type="protein sequence ID" value="KAH6601395.1"/>
    <property type="molecule type" value="Genomic_DNA"/>
</dbReference>
<evidence type="ECO:0000313" key="8">
    <source>
        <dbReference type="EMBL" id="KAH6601395.1"/>
    </source>
</evidence>
<dbReference type="PANTHER" id="PTHR10766">
    <property type="entry name" value="TRANSMEMBRANE 9 SUPERFAMILY PROTEIN"/>
    <property type="match status" value="1"/>
</dbReference>
<keyword evidence="6 7" id="KW-0472">Membrane</keyword>
<comment type="similarity">
    <text evidence="2 7">Belongs to the nonaspanin (TM9SF) (TC 9.A.2) family.</text>
</comment>
<evidence type="ECO:0000256" key="1">
    <source>
        <dbReference type="ARBA" id="ARBA00004141"/>
    </source>
</evidence>
<keyword evidence="4" id="KW-0732">Signal</keyword>
<feature type="transmembrane region" description="Helical" evidence="7">
    <location>
        <begin position="277"/>
        <end position="299"/>
    </location>
</feature>
<feature type="transmembrane region" description="Helical" evidence="7">
    <location>
        <begin position="527"/>
        <end position="553"/>
    </location>
</feature>
<dbReference type="Pfam" id="PF02990">
    <property type="entry name" value="EMP70"/>
    <property type="match status" value="1"/>
</dbReference>
<reference evidence="8 9" key="1">
    <citation type="submission" date="2021-02" db="EMBL/GenBank/DDBJ databases">
        <title>Variation within the Batrachochytrium salamandrivorans European outbreak.</title>
        <authorList>
            <person name="Kelly M."/>
            <person name="Pasmans F."/>
            <person name="Shea T.P."/>
            <person name="Munoz J.F."/>
            <person name="Carranza S."/>
            <person name="Cuomo C.A."/>
            <person name="Martel A."/>
        </authorList>
    </citation>
    <scope>NUCLEOTIDE SEQUENCE [LARGE SCALE GENOMIC DNA]</scope>
    <source>
        <strain evidence="8 9">AMFP18/2</strain>
    </source>
</reference>
<dbReference type="Proteomes" id="UP001648503">
    <property type="component" value="Unassembled WGS sequence"/>
</dbReference>
<feature type="transmembrane region" description="Helical" evidence="7">
    <location>
        <begin position="20"/>
        <end position="45"/>
    </location>
</feature>
<evidence type="ECO:0000256" key="5">
    <source>
        <dbReference type="ARBA" id="ARBA00022989"/>
    </source>
</evidence>
<dbReference type="InterPro" id="IPR004240">
    <property type="entry name" value="EMP70"/>
</dbReference>
<feature type="transmembrane region" description="Helical" evidence="7">
    <location>
        <begin position="596"/>
        <end position="629"/>
    </location>
</feature>
<keyword evidence="9" id="KW-1185">Reference proteome</keyword>
<sequence>MDYRLHARSKSIPLLSHMPLYRLTCHVLAIAVAALLVPSVTAFYLPGVAPHDYPAGEAVPLLVNSLSATDSLISFDYYYNQLHLCRPVSEPIAQRESLGSILFGDRLYTSPFEIHSLQNKTCTKLCDTTIPAIDTDFVRRIIEEEYTVNWVVDGLPVAQLYKDLSTNENYYSAGFDFGKITDSDQTIVNNHYNIIIHYHMKNEKARVVGVLVQPTSGTKDVQDAGCDFSASSNKYILQEGQDNAIQYTYSTFWVVDPISWGTRWDHYLHVFDPQIHWFSIINSIVIVLILGSMVTMILLRTLHKDIARYNSIGDEDGAQEEFGWKMVHADVFRPPMFRMLLSVLVGNGAQLLYMGSVTLGIFMHATIRGALGTMALVFYVLFSTVSGYISAVLYKTLQGEHWRKNVVLTAVLVPGIIFGVLLILNFFLIARNSSSAVPFGTLLALVAMWFLISIPLCIAGAYFGFRHPGYEHPCKTNQIPRQIPPQPVYLNKYYSALIGGVLPFGAIFIELYFIMSSIWSHRIYYMFGFLLFVFVILIMTCSLVSVLLCYFQLCAEDYMWSWRSFMTSGASGFYIMLYSIVYAARRLHLVDFSSLALYFTWSLVISLMFTVFTGTVGYVSAFAFIRVIYSAIKVD</sequence>
<feature type="transmembrane region" description="Helical" evidence="7">
    <location>
        <begin position="406"/>
        <end position="430"/>
    </location>
</feature>
<organism evidence="8 9">
    <name type="scientific">Batrachochytrium salamandrivorans</name>
    <dbReference type="NCBI Taxonomy" id="1357716"/>
    <lineage>
        <taxon>Eukaryota</taxon>
        <taxon>Fungi</taxon>
        <taxon>Fungi incertae sedis</taxon>
        <taxon>Chytridiomycota</taxon>
        <taxon>Chytridiomycota incertae sedis</taxon>
        <taxon>Chytridiomycetes</taxon>
        <taxon>Rhizophydiales</taxon>
        <taxon>Rhizophydiales incertae sedis</taxon>
        <taxon>Batrachochytrium</taxon>
    </lineage>
</organism>
<evidence type="ECO:0000313" key="9">
    <source>
        <dbReference type="Proteomes" id="UP001648503"/>
    </source>
</evidence>
<evidence type="ECO:0000256" key="4">
    <source>
        <dbReference type="ARBA" id="ARBA00022729"/>
    </source>
</evidence>
<dbReference type="PANTHER" id="PTHR10766:SF111">
    <property type="entry name" value="TRANSMEMBRANE 9 SUPERFAMILY MEMBER 2"/>
    <property type="match status" value="1"/>
</dbReference>
<feature type="transmembrane region" description="Helical" evidence="7">
    <location>
        <begin position="442"/>
        <end position="465"/>
    </location>
</feature>
<keyword evidence="3 7" id="KW-0812">Transmembrane</keyword>
<evidence type="ECO:0000256" key="6">
    <source>
        <dbReference type="ARBA" id="ARBA00023136"/>
    </source>
</evidence>
<comment type="subcellular location">
    <subcellularLocation>
        <location evidence="1">Membrane</location>
        <topology evidence="1">Multi-pass membrane protein</topology>
    </subcellularLocation>
</comment>
<feature type="transmembrane region" description="Helical" evidence="7">
    <location>
        <begin position="340"/>
        <end position="363"/>
    </location>
</feature>
<evidence type="ECO:0000256" key="2">
    <source>
        <dbReference type="ARBA" id="ARBA00005227"/>
    </source>
</evidence>
<feature type="transmembrane region" description="Helical" evidence="7">
    <location>
        <begin position="565"/>
        <end position="584"/>
    </location>
</feature>
<accession>A0ABQ8FP64</accession>